<organism evidence="1 2">
    <name type="scientific">Aspergillus ibericus CBS 121593</name>
    <dbReference type="NCBI Taxonomy" id="1448316"/>
    <lineage>
        <taxon>Eukaryota</taxon>
        <taxon>Fungi</taxon>
        <taxon>Dikarya</taxon>
        <taxon>Ascomycota</taxon>
        <taxon>Pezizomycotina</taxon>
        <taxon>Eurotiomycetes</taxon>
        <taxon>Eurotiomycetidae</taxon>
        <taxon>Eurotiales</taxon>
        <taxon>Aspergillaceae</taxon>
        <taxon>Aspergillus</taxon>
        <taxon>Aspergillus subgen. Circumdati</taxon>
    </lineage>
</organism>
<evidence type="ECO:0000313" key="1">
    <source>
        <dbReference type="EMBL" id="RAK97249.1"/>
    </source>
</evidence>
<dbReference type="VEuPathDB" id="FungiDB:BO80DRAFT_196262"/>
<gene>
    <name evidence="1" type="ORF">BO80DRAFT_196262</name>
</gene>
<dbReference type="GeneID" id="37219022"/>
<protein>
    <submittedName>
        <fullName evidence="1">Uncharacterized protein</fullName>
    </submittedName>
</protein>
<keyword evidence="2" id="KW-1185">Reference proteome</keyword>
<dbReference type="AlphaFoldDB" id="A0A395GP46"/>
<proteinExistence type="predicted"/>
<name>A0A395GP46_9EURO</name>
<reference evidence="1 2" key="1">
    <citation type="submission" date="2018-02" db="EMBL/GenBank/DDBJ databases">
        <title>The genomes of Aspergillus section Nigri reveals drivers in fungal speciation.</title>
        <authorList>
            <consortium name="DOE Joint Genome Institute"/>
            <person name="Vesth T.C."/>
            <person name="Nybo J."/>
            <person name="Theobald S."/>
            <person name="Brandl J."/>
            <person name="Frisvad J.C."/>
            <person name="Nielsen K.F."/>
            <person name="Lyhne E.K."/>
            <person name="Kogle M.E."/>
            <person name="Kuo A."/>
            <person name="Riley R."/>
            <person name="Clum A."/>
            <person name="Nolan M."/>
            <person name="Lipzen A."/>
            <person name="Salamov A."/>
            <person name="Henrissat B."/>
            <person name="Wiebenga A."/>
            <person name="De vries R.P."/>
            <person name="Grigoriev I.V."/>
            <person name="Mortensen U.H."/>
            <person name="Andersen M.R."/>
            <person name="Baker S.E."/>
        </authorList>
    </citation>
    <scope>NUCLEOTIDE SEQUENCE [LARGE SCALE GENOMIC DNA]</scope>
    <source>
        <strain evidence="1 2">CBS 121593</strain>
    </source>
</reference>
<sequence>MGFCSPGVDHIIHLIHPRANCSLMALLFVKWLVGIGTWASCILRTQESGSALRQQASQLDLHHGPFMVQDCIQAMVSSEDMLSLPGFGKLYRGQCGWCPVFLPQEQDSMLDRRSPLPQIAKTTELTLVEDTTPCSRIRRWMLPNSLSKTLGRGDHRHPQHLVPPMFHCTVCNISNAGQSVRGPSD</sequence>
<dbReference type="RefSeq" id="XP_025571577.1">
    <property type="nucleotide sequence ID" value="XM_025714157.1"/>
</dbReference>
<dbReference type="Proteomes" id="UP000249402">
    <property type="component" value="Unassembled WGS sequence"/>
</dbReference>
<evidence type="ECO:0000313" key="2">
    <source>
        <dbReference type="Proteomes" id="UP000249402"/>
    </source>
</evidence>
<accession>A0A395GP46</accession>
<dbReference type="EMBL" id="KZ824465">
    <property type="protein sequence ID" value="RAK97249.1"/>
    <property type="molecule type" value="Genomic_DNA"/>
</dbReference>